<protein>
    <recommendedName>
        <fullName evidence="4">Outer membrane protein beta-barrel domain-containing protein</fullName>
    </recommendedName>
</protein>
<keyword evidence="1" id="KW-0732">Signal</keyword>
<reference evidence="2 3" key="1">
    <citation type="submission" date="2019-02" db="EMBL/GenBank/DDBJ databases">
        <title>Deep-cultivation of Planctomycetes and their phenomic and genomic characterization uncovers novel biology.</title>
        <authorList>
            <person name="Wiegand S."/>
            <person name="Jogler M."/>
            <person name="Boedeker C."/>
            <person name="Pinto D."/>
            <person name="Vollmers J."/>
            <person name="Rivas-Marin E."/>
            <person name="Kohn T."/>
            <person name="Peeters S.H."/>
            <person name="Heuer A."/>
            <person name="Rast P."/>
            <person name="Oberbeckmann S."/>
            <person name="Bunk B."/>
            <person name="Jeske O."/>
            <person name="Meyerdierks A."/>
            <person name="Storesund J.E."/>
            <person name="Kallscheuer N."/>
            <person name="Luecker S."/>
            <person name="Lage O.M."/>
            <person name="Pohl T."/>
            <person name="Merkel B.J."/>
            <person name="Hornburger P."/>
            <person name="Mueller R.-W."/>
            <person name="Bruemmer F."/>
            <person name="Labrenz M."/>
            <person name="Spormann A.M."/>
            <person name="Op den Camp H."/>
            <person name="Overmann J."/>
            <person name="Amann R."/>
            <person name="Jetten M.S.M."/>
            <person name="Mascher T."/>
            <person name="Medema M.H."/>
            <person name="Devos D.P."/>
            <person name="Kaster A.-K."/>
            <person name="Ovreas L."/>
            <person name="Rohde M."/>
            <person name="Galperin M.Y."/>
            <person name="Jogler C."/>
        </authorList>
    </citation>
    <scope>NUCLEOTIDE SEQUENCE [LARGE SCALE GENOMIC DNA]</scope>
    <source>
        <strain evidence="2 3">Pan216</strain>
    </source>
</reference>
<dbReference type="KEGG" id="knv:Pan216_03470"/>
<dbReference type="AlphaFoldDB" id="A0A518AXR0"/>
<organism evidence="2 3">
    <name type="scientific">Kolteria novifilia</name>
    <dbReference type="NCBI Taxonomy" id="2527975"/>
    <lineage>
        <taxon>Bacteria</taxon>
        <taxon>Pseudomonadati</taxon>
        <taxon>Planctomycetota</taxon>
        <taxon>Planctomycetia</taxon>
        <taxon>Kolteriales</taxon>
        <taxon>Kolteriaceae</taxon>
        <taxon>Kolteria</taxon>
    </lineage>
</organism>
<proteinExistence type="predicted"/>
<evidence type="ECO:0000313" key="2">
    <source>
        <dbReference type="EMBL" id="QDU59518.1"/>
    </source>
</evidence>
<feature type="chain" id="PRO_5021911085" description="Outer membrane protein beta-barrel domain-containing protein" evidence="1">
    <location>
        <begin position="20"/>
        <end position="385"/>
    </location>
</feature>
<evidence type="ECO:0000313" key="3">
    <source>
        <dbReference type="Proteomes" id="UP000317093"/>
    </source>
</evidence>
<evidence type="ECO:0000256" key="1">
    <source>
        <dbReference type="SAM" id="SignalP"/>
    </source>
</evidence>
<name>A0A518AXR0_9BACT</name>
<keyword evidence="3" id="KW-1185">Reference proteome</keyword>
<dbReference type="Proteomes" id="UP000317093">
    <property type="component" value="Chromosome"/>
</dbReference>
<gene>
    <name evidence="2" type="ORF">Pan216_03470</name>
</gene>
<evidence type="ECO:0008006" key="4">
    <source>
        <dbReference type="Google" id="ProtNLM"/>
    </source>
</evidence>
<dbReference type="EMBL" id="CP036279">
    <property type="protein sequence ID" value="QDU59518.1"/>
    <property type="molecule type" value="Genomic_DNA"/>
</dbReference>
<dbReference type="Pfam" id="PF07585">
    <property type="entry name" value="BBP7"/>
    <property type="match status" value="1"/>
</dbReference>
<sequence length="385" mass="41582" precursor="true">MRITLTLMLGLAASGSLSAGDLDAGHGIDASPPTLRSGFRGSAEYLLWWIKDAGVPPLLTEGGTGIVGTPGTTIAVDSLDFADRFRQGGRFTLGYRWESNPRVGAEVAGFFLDDRSFETSFASSGNPVLARPYTNAVTGLPDTTRISTPGVASGSSTIASQSSFWGIEQLGSYLLVDREHHRLGLFGGFRFVELDERLTIDEQFDVDPSVPGFGGNHVFLQDQFQTDNNFYGGTLGVRSTHRWGRFHLDLLGKIALGDMIQTADINGLTHVVAADGTVTDFRGGLLALPTNIGGHRQHRFAVIPEVGLNLGYRLSRYLELSAGYSLLWINTVARPGDQIDPVINNSQFPILSGNGPLVGPARPSFTFHTTDFWAQGLTFRLAVTY</sequence>
<accession>A0A518AXR0</accession>
<dbReference type="InterPro" id="IPR011446">
    <property type="entry name" value="BBP7"/>
</dbReference>
<dbReference type="RefSeq" id="WP_419193152.1">
    <property type="nucleotide sequence ID" value="NZ_CP036279.1"/>
</dbReference>
<feature type="signal peptide" evidence="1">
    <location>
        <begin position="1"/>
        <end position="19"/>
    </location>
</feature>